<keyword evidence="1" id="KW-0449">Lipoprotein</keyword>
<accession>A0A9X3FGZ5</accession>
<dbReference type="Proteomes" id="UP001145087">
    <property type="component" value="Unassembled WGS sequence"/>
</dbReference>
<dbReference type="AlphaFoldDB" id="A0A9X3FGZ5"/>
<dbReference type="EMBL" id="JAPOHD010000059">
    <property type="protein sequence ID" value="MCY1722528.1"/>
    <property type="molecule type" value="Genomic_DNA"/>
</dbReference>
<sequence length="194" mass="22974">MKIWQIIFILFFIVGCKESYTPKPRGFFRIDFPEKSYVNIASKYPYSFEIPSYSRVEKDKRNPDHQNWINVTIPANKVEVHISYYDLTDPKKSSRELLIEFMEETRRLAYKHSIKADAIEEQIFMNPAKHVYGTIYKIEGNAASPMQFFLTDSTKHFLRGAFYIREVPDIDSLRPVINFIEPDIIRMIETTSWN</sequence>
<dbReference type="InterPro" id="IPR019850">
    <property type="entry name" value="GldD-like"/>
</dbReference>
<organism evidence="1 2">
    <name type="scientific">Draconibacterium aestuarii</name>
    <dbReference type="NCBI Taxonomy" id="2998507"/>
    <lineage>
        <taxon>Bacteria</taxon>
        <taxon>Pseudomonadati</taxon>
        <taxon>Bacteroidota</taxon>
        <taxon>Bacteroidia</taxon>
        <taxon>Marinilabiliales</taxon>
        <taxon>Prolixibacteraceae</taxon>
        <taxon>Draconibacterium</taxon>
    </lineage>
</organism>
<evidence type="ECO:0000313" key="2">
    <source>
        <dbReference type="Proteomes" id="UP001145087"/>
    </source>
</evidence>
<name>A0A9X3FGZ5_9BACT</name>
<gene>
    <name evidence="1" type="ORF">OU798_19415</name>
</gene>
<dbReference type="Pfam" id="PF25593">
    <property type="entry name" value="GldD_lipo"/>
    <property type="match status" value="1"/>
</dbReference>
<dbReference type="RefSeq" id="WP_343334853.1">
    <property type="nucleotide sequence ID" value="NZ_JAPOHD010000059.1"/>
</dbReference>
<evidence type="ECO:0000313" key="1">
    <source>
        <dbReference type="EMBL" id="MCY1722528.1"/>
    </source>
</evidence>
<dbReference type="PROSITE" id="PS51257">
    <property type="entry name" value="PROKAR_LIPOPROTEIN"/>
    <property type="match status" value="1"/>
</dbReference>
<keyword evidence="2" id="KW-1185">Reference proteome</keyword>
<proteinExistence type="predicted"/>
<comment type="caution">
    <text evidence="1">The sequence shown here is derived from an EMBL/GenBank/DDBJ whole genome shotgun (WGS) entry which is preliminary data.</text>
</comment>
<protein>
    <submittedName>
        <fullName evidence="1">Gliding motility lipoprotein GldD</fullName>
    </submittedName>
</protein>
<reference evidence="1" key="1">
    <citation type="submission" date="2022-11" db="EMBL/GenBank/DDBJ databases">
        <title>Marilongibacter aestuarii gen. nov., sp. nov., isolated from tidal flat sediment.</title>
        <authorList>
            <person name="Jiayan W."/>
        </authorList>
    </citation>
    <scope>NUCLEOTIDE SEQUENCE</scope>
    <source>
        <strain evidence="1">Z1-6</strain>
    </source>
</reference>